<evidence type="ECO:0000256" key="1">
    <source>
        <dbReference type="ARBA" id="ARBA00008060"/>
    </source>
</evidence>
<dbReference type="EMBL" id="CP064812">
    <property type="protein sequence ID" value="QPG74490.1"/>
    <property type="molecule type" value="Genomic_DNA"/>
</dbReference>
<dbReference type="PANTHER" id="PTHR28529">
    <property type="entry name" value="DNA REPAIR PROTEIN SWI5 HOMOLOG"/>
    <property type="match status" value="1"/>
</dbReference>
<dbReference type="PANTHER" id="PTHR28529:SF2">
    <property type="entry name" value="DNA REPAIR PROTEIN SWI5 HOMOLOG"/>
    <property type="match status" value="1"/>
</dbReference>
<sequence length="124" mass="14324">MASLEGNSTTLDCPDLVNQEDISFERAKDYSDDSDTTRQLDSDYNTLHSIKKKCQDVMKELAISDITEIDKELEPDEKEKKRHIRQLNRYNELKDTAMQLISMIAEQRGLRIKDVMNEIGVEGE</sequence>
<dbReference type="GO" id="GO:0000709">
    <property type="term" value="P:meiotic joint molecule formation"/>
    <property type="evidence" value="ECO:0007669"/>
    <property type="project" value="TreeGrafter"/>
</dbReference>
<comment type="similarity">
    <text evidence="1">Belongs to the SWI5/SAE3 family.</text>
</comment>
<protein>
    <submittedName>
        <fullName evidence="4">Uncharacterized protein</fullName>
    </submittedName>
</protein>
<dbReference type="RefSeq" id="XP_038778055.1">
    <property type="nucleotide sequence ID" value="XM_038922127.1"/>
</dbReference>
<dbReference type="Gene3D" id="1.20.5.170">
    <property type="match status" value="1"/>
</dbReference>
<dbReference type="GO" id="GO:0034974">
    <property type="term" value="C:Swi5-Swi2 complex"/>
    <property type="evidence" value="ECO:0007669"/>
    <property type="project" value="TreeGrafter"/>
</dbReference>
<keyword evidence="5" id="KW-1185">Reference proteome</keyword>
<organism evidence="4 5">
    <name type="scientific">Eeniella nana</name>
    <name type="common">Yeast</name>
    <name type="synonym">Brettanomyces nanus</name>
    <dbReference type="NCBI Taxonomy" id="13502"/>
    <lineage>
        <taxon>Eukaryota</taxon>
        <taxon>Fungi</taxon>
        <taxon>Dikarya</taxon>
        <taxon>Ascomycota</taxon>
        <taxon>Saccharomycotina</taxon>
        <taxon>Pichiomycetes</taxon>
        <taxon>Pichiales</taxon>
        <taxon>Pichiaceae</taxon>
        <taxon>Brettanomyces</taxon>
    </lineage>
</organism>
<dbReference type="GO" id="GO:0010772">
    <property type="term" value="P:meiotic DNA recombinase assembly involved in reciprocal meiotic recombination"/>
    <property type="evidence" value="ECO:0007669"/>
    <property type="project" value="TreeGrafter"/>
</dbReference>
<dbReference type="GO" id="GO:0032798">
    <property type="term" value="C:Swi5-Sfr1 complex"/>
    <property type="evidence" value="ECO:0007669"/>
    <property type="project" value="TreeGrafter"/>
</dbReference>
<evidence type="ECO:0000256" key="2">
    <source>
        <dbReference type="ARBA" id="ARBA00022763"/>
    </source>
</evidence>
<evidence type="ECO:0000313" key="5">
    <source>
        <dbReference type="Proteomes" id="UP000662931"/>
    </source>
</evidence>
<proteinExistence type="inferred from homology"/>
<gene>
    <name evidence="4" type="ORF">FOA43_001820</name>
</gene>
<accession>A0A875RP28</accession>
<dbReference type="InterPro" id="IPR010760">
    <property type="entry name" value="DNA-repair_Swi5"/>
</dbReference>
<reference evidence="4" key="1">
    <citation type="submission" date="2020-10" db="EMBL/GenBank/DDBJ databases">
        <authorList>
            <person name="Roach M.J.R."/>
        </authorList>
    </citation>
    <scope>NUCLEOTIDE SEQUENCE</scope>
    <source>
        <strain evidence="4">CBS 1945</strain>
    </source>
</reference>
<evidence type="ECO:0000256" key="3">
    <source>
        <dbReference type="ARBA" id="ARBA00023204"/>
    </source>
</evidence>
<evidence type="ECO:0000313" key="4">
    <source>
        <dbReference type="EMBL" id="QPG74490.1"/>
    </source>
</evidence>
<keyword evidence="2" id="KW-0227">DNA damage</keyword>
<dbReference type="KEGG" id="bnn:FOA43_001820"/>
<dbReference type="Pfam" id="PF07061">
    <property type="entry name" value="Swi5"/>
    <property type="match status" value="1"/>
</dbReference>
<name>A0A875RP28_EENNA</name>
<dbReference type="Proteomes" id="UP000662931">
    <property type="component" value="Chromosome 1"/>
</dbReference>
<keyword evidence="3" id="KW-0234">DNA repair</keyword>
<dbReference type="AlphaFoldDB" id="A0A875RP28"/>
<dbReference type="OrthoDB" id="255837at2759"/>
<dbReference type="GeneID" id="62195221"/>